<feature type="coiled-coil region" evidence="1">
    <location>
        <begin position="94"/>
        <end position="121"/>
    </location>
</feature>
<accession>A0A167T3J1</accession>
<organism evidence="3 4">
    <name type="scientific">Athelia psychrophila</name>
    <dbReference type="NCBI Taxonomy" id="1759441"/>
    <lineage>
        <taxon>Eukaryota</taxon>
        <taxon>Fungi</taxon>
        <taxon>Dikarya</taxon>
        <taxon>Basidiomycota</taxon>
        <taxon>Agaricomycotina</taxon>
        <taxon>Agaricomycetes</taxon>
        <taxon>Agaricomycetidae</taxon>
        <taxon>Atheliales</taxon>
        <taxon>Atheliaceae</taxon>
        <taxon>Athelia</taxon>
    </lineage>
</organism>
<evidence type="ECO:0000256" key="2">
    <source>
        <dbReference type="SAM" id="MobiDB-lite"/>
    </source>
</evidence>
<keyword evidence="1" id="KW-0175">Coiled coil</keyword>
<reference evidence="3 4" key="1">
    <citation type="journal article" date="2016" name="Mol. Biol. Evol.">
        <title>Comparative Genomics of Early-Diverging Mushroom-Forming Fungi Provides Insights into the Origins of Lignocellulose Decay Capabilities.</title>
        <authorList>
            <person name="Nagy L.G."/>
            <person name="Riley R."/>
            <person name="Tritt A."/>
            <person name="Adam C."/>
            <person name="Daum C."/>
            <person name="Floudas D."/>
            <person name="Sun H."/>
            <person name="Yadav J.S."/>
            <person name="Pangilinan J."/>
            <person name="Larsson K.H."/>
            <person name="Matsuura K."/>
            <person name="Barry K."/>
            <person name="Labutti K."/>
            <person name="Kuo R."/>
            <person name="Ohm R.A."/>
            <person name="Bhattacharya S.S."/>
            <person name="Shirouzu T."/>
            <person name="Yoshinaga Y."/>
            <person name="Martin F.M."/>
            <person name="Grigoriev I.V."/>
            <person name="Hibbett D.S."/>
        </authorList>
    </citation>
    <scope>NUCLEOTIDE SEQUENCE [LARGE SCALE GENOMIC DNA]</scope>
    <source>
        <strain evidence="3 4">CBS 109695</strain>
    </source>
</reference>
<sequence>MAGLQHEYEQSQEVVKMLREKLVVIGGELIDSRARVRELEAGCIKDKQGLKESVKQLLASSQIADMLVLLDKQSKKLKILAEVEHDNTNLQPYLHEKEIEVNSLNSKLNSLNSKIPSLNQTYRLSILEQDIAKGKDTIDNYHSKMGQADTRHQLLQERFDERPLTLRITKEANGDLDVSLNDLDEQLKGCRVLVQSNTHPVDMAVIPQRNTALKLIADKCQTDLMNAALNGQLETLKFEFQRQRDFDKVVASKYQVDLIVAQEPNAVLSGQLESLKRRIEDDLRVQLSLQDPGIPLEVHEKATGRLKEQGRMIVDLTRQATILAARYGDGKLTEPEATFVQSLIMNINQNLESNVKSMYGEVARLLDIQSQNEDTNGEPAVIAKTPQHHLGKAISTCMKTGPTVLLDENAGESSHRQTFATLEADSSDEIVLGKKDRTAVKEAPRTRQSAVDPTLKAKARKRG</sequence>
<dbReference type="OrthoDB" id="3246510at2759"/>
<feature type="compositionally biased region" description="Basic and acidic residues" evidence="2">
    <location>
        <begin position="435"/>
        <end position="445"/>
    </location>
</feature>
<dbReference type="Proteomes" id="UP000076532">
    <property type="component" value="Unassembled WGS sequence"/>
</dbReference>
<feature type="region of interest" description="Disordered" evidence="2">
    <location>
        <begin position="435"/>
        <end position="463"/>
    </location>
</feature>
<keyword evidence="4" id="KW-1185">Reference proteome</keyword>
<dbReference type="AlphaFoldDB" id="A0A167T3J1"/>
<evidence type="ECO:0000313" key="3">
    <source>
        <dbReference type="EMBL" id="KZP02524.1"/>
    </source>
</evidence>
<dbReference type="EMBL" id="KV418497">
    <property type="protein sequence ID" value="KZP02524.1"/>
    <property type="molecule type" value="Genomic_DNA"/>
</dbReference>
<gene>
    <name evidence="3" type="ORF">FIBSPDRAFT_972832</name>
</gene>
<evidence type="ECO:0000313" key="4">
    <source>
        <dbReference type="Proteomes" id="UP000076532"/>
    </source>
</evidence>
<proteinExistence type="predicted"/>
<name>A0A167T3J1_9AGAM</name>
<evidence type="ECO:0000256" key="1">
    <source>
        <dbReference type="SAM" id="Coils"/>
    </source>
</evidence>
<protein>
    <submittedName>
        <fullName evidence="3">Uncharacterized protein</fullName>
    </submittedName>
</protein>